<feature type="region of interest" description="Disordered" evidence="9">
    <location>
        <begin position="31"/>
        <end position="111"/>
    </location>
</feature>
<proteinExistence type="predicted"/>
<keyword evidence="6" id="KW-0067">ATP-binding</keyword>
<dbReference type="PROSITE" id="PS00108">
    <property type="entry name" value="PROTEIN_KINASE_ST"/>
    <property type="match status" value="1"/>
</dbReference>
<dbReference type="PANTHER" id="PTHR24346:SF42">
    <property type="entry name" value="SERINE_THREONINE-PROTEIN KINASE SIK3"/>
    <property type="match status" value="1"/>
</dbReference>
<reference evidence="11" key="1">
    <citation type="submission" date="2022-01" db="EMBL/GenBank/DDBJ databases">
        <authorList>
            <person name="Braso-Vives M."/>
        </authorList>
    </citation>
    <scope>NUCLEOTIDE SEQUENCE</scope>
</reference>
<dbReference type="GO" id="GO:0005737">
    <property type="term" value="C:cytoplasm"/>
    <property type="evidence" value="ECO:0007669"/>
    <property type="project" value="TreeGrafter"/>
</dbReference>
<dbReference type="PANTHER" id="PTHR24346">
    <property type="entry name" value="MAP/MICROTUBULE AFFINITY-REGULATING KINASE"/>
    <property type="match status" value="1"/>
</dbReference>
<feature type="region of interest" description="Disordered" evidence="9">
    <location>
        <begin position="130"/>
        <end position="160"/>
    </location>
</feature>
<dbReference type="InterPro" id="IPR000719">
    <property type="entry name" value="Prot_kinase_dom"/>
</dbReference>
<dbReference type="EC" id="2.7.11.1" evidence="1"/>
<dbReference type="Proteomes" id="UP000838412">
    <property type="component" value="Chromosome 6"/>
</dbReference>
<feature type="compositionally biased region" description="Basic and acidic residues" evidence="9">
    <location>
        <begin position="533"/>
        <end position="548"/>
    </location>
</feature>
<dbReference type="PROSITE" id="PS50011">
    <property type="entry name" value="PROTEIN_KINASE_DOM"/>
    <property type="match status" value="1"/>
</dbReference>
<dbReference type="GO" id="GO:0000226">
    <property type="term" value="P:microtubule cytoskeleton organization"/>
    <property type="evidence" value="ECO:0007669"/>
    <property type="project" value="TreeGrafter"/>
</dbReference>
<evidence type="ECO:0000259" key="10">
    <source>
        <dbReference type="PROSITE" id="PS50011"/>
    </source>
</evidence>
<evidence type="ECO:0000256" key="3">
    <source>
        <dbReference type="ARBA" id="ARBA00022679"/>
    </source>
</evidence>
<evidence type="ECO:0000256" key="6">
    <source>
        <dbReference type="ARBA" id="ARBA00022840"/>
    </source>
</evidence>
<dbReference type="AlphaFoldDB" id="A0A8K0A0V7"/>
<feature type="compositionally biased region" description="Acidic residues" evidence="9">
    <location>
        <begin position="73"/>
        <end position="85"/>
    </location>
</feature>
<protein>
    <recommendedName>
        <fullName evidence="1">non-specific serine/threonine protein kinase</fullName>
        <ecNumber evidence="1">2.7.11.1</ecNumber>
    </recommendedName>
</protein>
<keyword evidence="4" id="KW-0547">Nucleotide-binding</keyword>
<evidence type="ECO:0000256" key="7">
    <source>
        <dbReference type="ARBA" id="ARBA00047899"/>
    </source>
</evidence>
<feature type="region of interest" description="Disordered" evidence="9">
    <location>
        <begin position="533"/>
        <end position="575"/>
    </location>
</feature>
<comment type="catalytic activity">
    <reaction evidence="7">
        <text>L-threonyl-[protein] + ATP = O-phospho-L-threonyl-[protein] + ADP + H(+)</text>
        <dbReference type="Rhea" id="RHEA:46608"/>
        <dbReference type="Rhea" id="RHEA-COMP:11060"/>
        <dbReference type="Rhea" id="RHEA-COMP:11605"/>
        <dbReference type="ChEBI" id="CHEBI:15378"/>
        <dbReference type="ChEBI" id="CHEBI:30013"/>
        <dbReference type="ChEBI" id="CHEBI:30616"/>
        <dbReference type="ChEBI" id="CHEBI:61977"/>
        <dbReference type="ChEBI" id="CHEBI:456216"/>
        <dbReference type="EC" id="2.7.11.1"/>
    </reaction>
</comment>
<evidence type="ECO:0000256" key="4">
    <source>
        <dbReference type="ARBA" id="ARBA00022741"/>
    </source>
</evidence>
<dbReference type="GO" id="GO:0035556">
    <property type="term" value="P:intracellular signal transduction"/>
    <property type="evidence" value="ECO:0007669"/>
    <property type="project" value="TreeGrafter"/>
</dbReference>
<dbReference type="SMART" id="SM00220">
    <property type="entry name" value="S_TKc"/>
    <property type="match status" value="1"/>
</dbReference>
<dbReference type="GO" id="GO:0005524">
    <property type="term" value="F:ATP binding"/>
    <property type="evidence" value="ECO:0007669"/>
    <property type="project" value="UniProtKB-KW"/>
</dbReference>
<dbReference type="Gene3D" id="1.10.510.10">
    <property type="entry name" value="Transferase(Phosphotransferase) domain 1"/>
    <property type="match status" value="1"/>
</dbReference>
<accession>A0A8K0A0V7</accession>
<evidence type="ECO:0000256" key="5">
    <source>
        <dbReference type="ARBA" id="ARBA00022777"/>
    </source>
</evidence>
<evidence type="ECO:0000256" key="1">
    <source>
        <dbReference type="ARBA" id="ARBA00012513"/>
    </source>
</evidence>
<feature type="domain" description="Protein kinase" evidence="10">
    <location>
        <begin position="181"/>
        <end position="486"/>
    </location>
</feature>
<evidence type="ECO:0000256" key="8">
    <source>
        <dbReference type="ARBA" id="ARBA00048679"/>
    </source>
</evidence>
<dbReference type="OrthoDB" id="8693905at2759"/>
<evidence type="ECO:0000256" key="2">
    <source>
        <dbReference type="ARBA" id="ARBA00022527"/>
    </source>
</evidence>
<dbReference type="SUPFAM" id="SSF56112">
    <property type="entry name" value="Protein kinase-like (PK-like)"/>
    <property type="match status" value="1"/>
</dbReference>
<keyword evidence="12" id="KW-1185">Reference proteome</keyword>
<organism evidence="11 12">
    <name type="scientific">Branchiostoma lanceolatum</name>
    <name type="common">Common lancelet</name>
    <name type="synonym">Amphioxus lanceolatum</name>
    <dbReference type="NCBI Taxonomy" id="7740"/>
    <lineage>
        <taxon>Eukaryota</taxon>
        <taxon>Metazoa</taxon>
        <taxon>Chordata</taxon>
        <taxon>Cephalochordata</taxon>
        <taxon>Leptocardii</taxon>
        <taxon>Amphioxiformes</taxon>
        <taxon>Branchiostomatidae</taxon>
        <taxon>Branchiostoma</taxon>
    </lineage>
</organism>
<evidence type="ECO:0000313" key="11">
    <source>
        <dbReference type="EMBL" id="CAH1267085.1"/>
    </source>
</evidence>
<sequence length="575" mass="64662">MGMFTSWLFNADKGEDLRFLVADLPGGLWKERFSPDSGKSSPVPWPSFPGGGDTGEENRPQSPAALLNRGDDTNPDPDPADEPNDTPDNIPVSDQHVTGPEETDSPTLSISQTSSLTWVTSLSSSGSLYSFTESGTDPSDHSESTTPTGPPADKLPAKKEGIPRWMLNDLQVAADERGYRVNLSEGHLRGGFGLVLFGSVSAKRLLRHKEVMDASVHNGHNKVAFKIIQHSFMLEGKTIKDESQMSSIKAEMKVLERTRTKPHVNILNLYDVWINQLIVVLVCPKAERFDLSYYVERNKPCCCLSRQRCTCTTGLPEGVVRALLSQIINGLRYLHRKGIYHRDLKCENILLDRFMTPKICDFGLAIKCRRPLGHFKIRKDAVGTHPNICPEALRGHRYSPEQADLYSIGTFLHHMIVGRRFYNVPSSESNHAQTRAVLRQIYRWRGRPPISREFISSEPVKLIYGLTNEEGNRRIKLKAVQKSPWLLYGDKTAWHRMDDACSAHRKNVLTARMRKVKDPEKLRRIQVILTCMDPKEKPPEKSASEDGKTTATSRTDTETHKPGRPIFTSYHRGGS</sequence>
<keyword evidence="2" id="KW-0723">Serine/threonine-protein kinase</keyword>
<dbReference type="InterPro" id="IPR008271">
    <property type="entry name" value="Ser/Thr_kinase_AS"/>
</dbReference>
<keyword evidence="5" id="KW-0418">Kinase</keyword>
<evidence type="ECO:0000313" key="12">
    <source>
        <dbReference type="Proteomes" id="UP000838412"/>
    </source>
</evidence>
<gene>
    <name evidence="11" type="primary">BRSK1</name>
    <name evidence="11" type="ORF">BLAG_LOCUS20560</name>
</gene>
<keyword evidence="3" id="KW-0808">Transferase</keyword>
<evidence type="ECO:0000256" key="9">
    <source>
        <dbReference type="SAM" id="MobiDB-lite"/>
    </source>
</evidence>
<dbReference type="InterPro" id="IPR011009">
    <property type="entry name" value="Kinase-like_dom_sf"/>
</dbReference>
<dbReference type="GO" id="GO:0050321">
    <property type="term" value="F:tau-protein kinase activity"/>
    <property type="evidence" value="ECO:0007669"/>
    <property type="project" value="TreeGrafter"/>
</dbReference>
<comment type="catalytic activity">
    <reaction evidence="8">
        <text>L-seryl-[protein] + ATP = O-phospho-L-seryl-[protein] + ADP + H(+)</text>
        <dbReference type="Rhea" id="RHEA:17989"/>
        <dbReference type="Rhea" id="RHEA-COMP:9863"/>
        <dbReference type="Rhea" id="RHEA-COMP:11604"/>
        <dbReference type="ChEBI" id="CHEBI:15378"/>
        <dbReference type="ChEBI" id="CHEBI:29999"/>
        <dbReference type="ChEBI" id="CHEBI:30616"/>
        <dbReference type="ChEBI" id="CHEBI:83421"/>
        <dbReference type="ChEBI" id="CHEBI:456216"/>
        <dbReference type="EC" id="2.7.11.1"/>
    </reaction>
</comment>
<name>A0A8K0A0V7_BRALA</name>
<dbReference type="Pfam" id="PF00069">
    <property type="entry name" value="Pkinase"/>
    <property type="match status" value="1"/>
</dbReference>
<dbReference type="EMBL" id="OV696691">
    <property type="protein sequence ID" value="CAH1267085.1"/>
    <property type="molecule type" value="Genomic_DNA"/>
</dbReference>